<evidence type="ECO:0000256" key="7">
    <source>
        <dbReference type="ARBA" id="ARBA00023033"/>
    </source>
</evidence>
<comment type="similarity">
    <text evidence="2">Belongs to the cytochrome P450 family.</text>
</comment>
<evidence type="ECO:0000313" key="10">
    <source>
        <dbReference type="Proteomes" id="UP000007129"/>
    </source>
</evidence>
<sequence>MWKALAYRAIFRLFFHPLSPYPGPLIGRVTGLYHTFHAWKKDNARNFYNLHEKYGPVVRYAPNGVSIRSHEGVRMLYVNSRYTRKSDSYLAFPRNPEKASLFSAINKAAHARKRRLLRHGFSDSALRAAEITIKRHVATLCQCLEHLENDNEGASKLHGSEPQSQISEWSTPKNFSEWINRFTFDVSSDLSFSKSFHMMKYEENRHIIKIVHETLWADNVVSKASQHLPCPGPPSSHNFDRQARRSICSTNGS</sequence>
<protein>
    <submittedName>
        <fullName evidence="9">Cytochrome P450</fullName>
    </submittedName>
</protein>
<evidence type="ECO:0000256" key="3">
    <source>
        <dbReference type="ARBA" id="ARBA00022617"/>
    </source>
</evidence>
<evidence type="ECO:0000256" key="2">
    <source>
        <dbReference type="ARBA" id="ARBA00010617"/>
    </source>
</evidence>
<dbReference type="SUPFAM" id="SSF48264">
    <property type="entry name" value="Cytochrome P450"/>
    <property type="match status" value="1"/>
</dbReference>
<keyword evidence="4" id="KW-0479">Metal-binding</keyword>
<dbReference type="Pfam" id="PF00067">
    <property type="entry name" value="p450"/>
    <property type="match status" value="1"/>
</dbReference>
<evidence type="ECO:0000256" key="4">
    <source>
        <dbReference type="ARBA" id="ARBA00022723"/>
    </source>
</evidence>
<dbReference type="InterPro" id="IPR050121">
    <property type="entry name" value="Cytochrome_P450_monoxygenase"/>
</dbReference>
<evidence type="ECO:0000256" key="1">
    <source>
        <dbReference type="ARBA" id="ARBA00001971"/>
    </source>
</evidence>
<evidence type="ECO:0000256" key="8">
    <source>
        <dbReference type="SAM" id="MobiDB-lite"/>
    </source>
</evidence>
<dbReference type="VEuPathDB" id="FungiDB:MPH_06688"/>
<dbReference type="AlphaFoldDB" id="K2RTV1"/>
<keyword evidence="6" id="KW-0408">Iron</keyword>
<evidence type="ECO:0000256" key="5">
    <source>
        <dbReference type="ARBA" id="ARBA00023002"/>
    </source>
</evidence>
<dbReference type="GO" id="GO:0004497">
    <property type="term" value="F:monooxygenase activity"/>
    <property type="evidence" value="ECO:0007669"/>
    <property type="project" value="UniProtKB-KW"/>
</dbReference>
<dbReference type="GO" id="GO:0020037">
    <property type="term" value="F:heme binding"/>
    <property type="evidence" value="ECO:0007669"/>
    <property type="project" value="InterPro"/>
</dbReference>
<dbReference type="PANTHER" id="PTHR24305">
    <property type="entry name" value="CYTOCHROME P450"/>
    <property type="match status" value="1"/>
</dbReference>
<gene>
    <name evidence="9" type="ORF">MPH_06688</name>
</gene>
<dbReference type="InterPro" id="IPR001128">
    <property type="entry name" value="Cyt_P450"/>
</dbReference>
<name>K2RTV1_MACPH</name>
<dbReference type="GO" id="GO:0005506">
    <property type="term" value="F:iron ion binding"/>
    <property type="evidence" value="ECO:0007669"/>
    <property type="project" value="InterPro"/>
</dbReference>
<evidence type="ECO:0000256" key="6">
    <source>
        <dbReference type="ARBA" id="ARBA00023004"/>
    </source>
</evidence>
<proteinExistence type="inferred from homology"/>
<keyword evidence="7" id="KW-0503">Monooxygenase</keyword>
<evidence type="ECO:0000313" key="9">
    <source>
        <dbReference type="EMBL" id="EKG16122.1"/>
    </source>
</evidence>
<organism evidence="9 10">
    <name type="scientific">Macrophomina phaseolina (strain MS6)</name>
    <name type="common">Charcoal rot fungus</name>
    <dbReference type="NCBI Taxonomy" id="1126212"/>
    <lineage>
        <taxon>Eukaryota</taxon>
        <taxon>Fungi</taxon>
        <taxon>Dikarya</taxon>
        <taxon>Ascomycota</taxon>
        <taxon>Pezizomycotina</taxon>
        <taxon>Dothideomycetes</taxon>
        <taxon>Dothideomycetes incertae sedis</taxon>
        <taxon>Botryosphaeriales</taxon>
        <taxon>Botryosphaeriaceae</taxon>
        <taxon>Macrophomina</taxon>
    </lineage>
</organism>
<dbReference type="EMBL" id="AHHD01000285">
    <property type="protein sequence ID" value="EKG16122.1"/>
    <property type="molecule type" value="Genomic_DNA"/>
</dbReference>
<keyword evidence="5" id="KW-0560">Oxidoreductase</keyword>
<comment type="caution">
    <text evidence="9">The sequence shown here is derived from an EMBL/GenBank/DDBJ whole genome shotgun (WGS) entry which is preliminary data.</text>
</comment>
<dbReference type="OrthoDB" id="1470350at2759"/>
<dbReference type="eggNOG" id="KOG0158">
    <property type="taxonomic scope" value="Eukaryota"/>
</dbReference>
<dbReference type="GO" id="GO:0016705">
    <property type="term" value="F:oxidoreductase activity, acting on paired donors, with incorporation or reduction of molecular oxygen"/>
    <property type="evidence" value="ECO:0007669"/>
    <property type="project" value="InterPro"/>
</dbReference>
<dbReference type="InterPro" id="IPR036396">
    <property type="entry name" value="Cyt_P450_sf"/>
</dbReference>
<dbReference type="STRING" id="1126212.K2RTV1"/>
<reference evidence="9 10" key="1">
    <citation type="journal article" date="2012" name="BMC Genomics">
        <title>Tools to kill: Genome of one of the most destructive plant pathogenic fungi Macrophomina phaseolina.</title>
        <authorList>
            <person name="Islam M.S."/>
            <person name="Haque M.S."/>
            <person name="Islam M.M."/>
            <person name="Emdad E.M."/>
            <person name="Halim A."/>
            <person name="Hossen Q.M.M."/>
            <person name="Hossain M.Z."/>
            <person name="Ahmed B."/>
            <person name="Rahim S."/>
            <person name="Rahman M.S."/>
            <person name="Alam M.M."/>
            <person name="Hou S."/>
            <person name="Wan X."/>
            <person name="Saito J.A."/>
            <person name="Alam M."/>
        </authorList>
    </citation>
    <scope>NUCLEOTIDE SEQUENCE [LARGE SCALE GENOMIC DNA]</scope>
    <source>
        <strain evidence="9 10">MS6</strain>
    </source>
</reference>
<dbReference type="InParanoid" id="K2RTV1"/>
<comment type="cofactor">
    <cofactor evidence="1">
        <name>heme</name>
        <dbReference type="ChEBI" id="CHEBI:30413"/>
    </cofactor>
</comment>
<dbReference type="HOGENOM" id="CLU_1098666_0_0_1"/>
<accession>K2RTV1</accession>
<dbReference type="PANTHER" id="PTHR24305:SF237">
    <property type="entry name" value="CYTOCHROME P450 MONOOXYGENASE ATNE-RELATED"/>
    <property type="match status" value="1"/>
</dbReference>
<keyword evidence="3" id="KW-0349">Heme</keyword>
<feature type="region of interest" description="Disordered" evidence="8">
    <location>
        <begin position="227"/>
        <end position="253"/>
    </location>
</feature>
<dbReference type="Gene3D" id="1.10.630.10">
    <property type="entry name" value="Cytochrome P450"/>
    <property type="match status" value="1"/>
</dbReference>
<dbReference type="Proteomes" id="UP000007129">
    <property type="component" value="Unassembled WGS sequence"/>
</dbReference>